<comment type="caution">
    <text evidence="6">The sequence shown here is derived from an EMBL/GenBank/DDBJ whole genome shotgun (WGS) entry which is preliminary data.</text>
</comment>
<keyword evidence="1" id="KW-0227">DNA damage</keyword>
<dbReference type="Proteomes" id="UP000292373">
    <property type="component" value="Unassembled WGS sequence"/>
</dbReference>
<evidence type="ECO:0000313" key="7">
    <source>
        <dbReference type="Proteomes" id="UP000292373"/>
    </source>
</evidence>
<protein>
    <recommendedName>
        <fullName evidence="5">Rad50/SbcC-type AAA domain-containing protein</fullName>
    </recommendedName>
</protein>
<gene>
    <name evidence="6" type="ORF">ET989_13235</name>
</gene>
<evidence type="ECO:0000256" key="4">
    <source>
        <dbReference type="SAM" id="Coils"/>
    </source>
</evidence>
<dbReference type="GO" id="GO:0000731">
    <property type="term" value="P:DNA synthesis involved in DNA repair"/>
    <property type="evidence" value="ECO:0007669"/>
    <property type="project" value="TreeGrafter"/>
</dbReference>
<dbReference type="EMBL" id="SDMQ01000017">
    <property type="protein sequence ID" value="TBT82772.1"/>
    <property type="molecule type" value="Genomic_DNA"/>
</dbReference>
<evidence type="ECO:0000256" key="1">
    <source>
        <dbReference type="ARBA" id="ARBA00022763"/>
    </source>
</evidence>
<evidence type="ECO:0000259" key="5">
    <source>
        <dbReference type="Pfam" id="PF13476"/>
    </source>
</evidence>
<evidence type="ECO:0000313" key="6">
    <source>
        <dbReference type="EMBL" id="TBT82772.1"/>
    </source>
</evidence>
<keyword evidence="4" id="KW-0175">Coiled coil</keyword>
<organism evidence="6 7">
    <name type="scientific">Propioniciclava sinopodophylli</name>
    <dbReference type="NCBI Taxonomy" id="1837344"/>
    <lineage>
        <taxon>Bacteria</taxon>
        <taxon>Bacillati</taxon>
        <taxon>Actinomycetota</taxon>
        <taxon>Actinomycetes</taxon>
        <taxon>Propionibacteriales</taxon>
        <taxon>Propionibacteriaceae</taxon>
        <taxon>Propioniciclava</taxon>
    </lineage>
</organism>
<dbReference type="InterPro" id="IPR027417">
    <property type="entry name" value="P-loop_NTPase"/>
</dbReference>
<accession>A0A4V2JS70</accession>
<feature type="coiled-coil region" evidence="4">
    <location>
        <begin position="187"/>
        <end position="214"/>
    </location>
</feature>
<evidence type="ECO:0000256" key="3">
    <source>
        <dbReference type="ARBA" id="ARBA00023236"/>
    </source>
</evidence>
<dbReference type="SUPFAM" id="SSF52540">
    <property type="entry name" value="P-loop containing nucleoside triphosphate hydrolases"/>
    <property type="match status" value="1"/>
</dbReference>
<dbReference type="OrthoDB" id="9791620at2"/>
<keyword evidence="3" id="KW-0742">SOS response</keyword>
<evidence type="ECO:0000256" key="2">
    <source>
        <dbReference type="ARBA" id="ARBA00023204"/>
    </source>
</evidence>
<proteinExistence type="predicted"/>
<keyword evidence="2" id="KW-0234">DNA repair</keyword>
<sequence>MPHLYFARDPSPFAVKPQGSRDGGLIDLSPDGAPHEILIGLSQRRPRVYIERVQVEAEGFLANLDVQFTPGLNVIIGARGTGKTSLIELIRYALNAGAFTADAAAIGNQQALAVLEGGAVTVTVNDSGVQYVITRTSSGHIASSGGRSFPCTVLAQNEVEAVGAQAAGRLHLLDRFRPTREGTGRSLLGLQTEIESLTQELHAAIQEGSLLREQISSLAAVPEELAAAQAEQQSILAASQATEAERSRLLKLQASTETAALEAATIEQAVHASQTLTRTLFAAKGQTEQVLPPASSAKPDVILGPARECLAAIDRHLAAAEKLASQMMGILTEAQHRSAERRHEIDSQGRQLRQLLNSVQAGVGSATRRVAELQEQHGQLIALRKRLSQHTDVFQRLSKQRDGLYEQLDDLRSRIFSERREAADQLNARLLPLVKVSVTRSSSTAEYESAIIEALRGSGLHYNTLARLIVSAVSPLELASWVELGQHIKLANTLDVTPDRAAAIVGALRRSGVSRIVSAGIDDGVTLSLLDGRDYKTSDRLSIGQRCTVVLPVLLGHHGDPLLIDQPEDHLDNAFIASTLVPALRRRTSPDQFIFASHNANIPVLGNADRIIVMDSDGDRGYVRQSGPLDAHEIVQSVTQIMEGGPEAFSARARFYGAQLGPSI</sequence>
<dbReference type="PANTHER" id="PTHR32182:SF0">
    <property type="entry name" value="DNA REPLICATION AND REPAIR PROTEIN RECF"/>
    <property type="match status" value="1"/>
</dbReference>
<dbReference type="Pfam" id="PF13476">
    <property type="entry name" value="AAA_23"/>
    <property type="match status" value="1"/>
</dbReference>
<dbReference type="InterPro" id="IPR038729">
    <property type="entry name" value="Rad50/SbcC_AAA"/>
</dbReference>
<dbReference type="GO" id="GO:0016887">
    <property type="term" value="F:ATP hydrolysis activity"/>
    <property type="evidence" value="ECO:0007669"/>
    <property type="project" value="InterPro"/>
</dbReference>
<dbReference type="GO" id="GO:0006302">
    <property type="term" value="P:double-strand break repair"/>
    <property type="evidence" value="ECO:0007669"/>
    <property type="project" value="InterPro"/>
</dbReference>
<dbReference type="AlphaFoldDB" id="A0A4V2JS70"/>
<dbReference type="PANTHER" id="PTHR32182">
    <property type="entry name" value="DNA REPLICATION AND REPAIR PROTEIN RECF"/>
    <property type="match status" value="1"/>
</dbReference>
<name>A0A4V2JS70_9ACTN</name>
<dbReference type="GO" id="GO:0009432">
    <property type="term" value="P:SOS response"/>
    <property type="evidence" value="ECO:0007669"/>
    <property type="project" value="UniProtKB-KW"/>
</dbReference>
<dbReference type="Gene3D" id="3.40.50.300">
    <property type="entry name" value="P-loop containing nucleotide triphosphate hydrolases"/>
    <property type="match status" value="2"/>
</dbReference>
<keyword evidence="7" id="KW-1185">Reference proteome</keyword>
<feature type="domain" description="Rad50/SbcC-type AAA" evidence="5">
    <location>
        <begin position="62"/>
        <end position="167"/>
    </location>
</feature>
<reference evidence="6 7" key="1">
    <citation type="submission" date="2019-01" db="EMBL/GenBank/DDBJ databases">
        <title>Lactibacter flavus gen. nov., sp. nov., a novel bacterium of the family Propionibacteriaceae isolated from raw milk and dairy products.</title>
        <authorList>
            <person name="Huptas C."/>
            <person name="Wenning M."/>
            <person name="Breitenwieser F."/>
            <person name="Doll E."/>
            <person name="Von Neubeck M."/>
            <person name="Busse H.-J."/>
            <person name="Scherer S."/>
        </authorList>
    </citation>
    <scope>NUCLEOTIDE SEQUENCE [LARGE SCALE GENOMIC DNA]</scope>
    <source>
        <strain evidence="6 7">KCTC 33808</strain>
    </source>
</reference>